<dbReference type="SMART" id="SM00255">
    <property type="entry name" value="TIR"/>
    <property type="match status" value="1"/>
</dbReference>
<feature type="domain" description="TIR" evidence="1">
    <location>
        <begin position="104"/>
        <end position="243"/>
    </location>
</feature>
<evidence type="ECO:0000313" key="3">
    <source>
        <dbReference type="Proteomes" id="UP000263098"/>
    </source>
</evidence>
<dbReference type="SUPFAM" id="SSF52200">
    <property type="entry name" value="Toll/Interleukin receptor TIR domain"/>
    <property type="match status" value="1"/>
</dbReference>
<comment type="caution">
    <text evidence="2">The sequence shown here is derived from an EMBL/GenBank/DDBJ whole genome shotgun (WGS) entry which is preliminary data.</text>
</comment>
<name>A0A3D2SF03_9BACE</name>
<organism evidence="2 3">
    <name type="scientific">Bacteroides graminisolvens</name>
    <dbReference type="NCBI Taxonomy" id="477666"/>
    <lineage>
        <taxon>Bacteria</taxon>
        <taxon>Pseudomonadati</taxon>
        <taxon>Bacteroidota</taxon>
        <taxon>Bacteroidia</taxon>
        <taxon>Bacteroidales</taxon>
        <taxon>Bacteroidaceae</taxon>
        <taxon>Bacteroides</taxon>
    </lineage>
</organism>
<reference evidence="2 3" key="1">
    <citation type="journal article" date="2018" name="Nat. Biotechnol.">
        <title>A standardized bacterial taxonomy based on genome phylogeny substantially revises the tree of life.</title>
        <authorList>
            <person name="Parks D.H."/>
            <person name="Chuvochina M."/>
            <person name="Waite D.W."/>
            <person name="Rinke C."/>
            <person name="Skarshewski A."/>
            <person name="Chaumeil P.A."/>
            <person name="Hugenholtz P."/>
        </authorList>
    </citation>
    <scope>NUCLEOTIDE SEQUENCE [LARGE SCALE GENOMIC DNA]</scope>
    <source>
        <strain evidence="2">UBA9667</strain>
    </source>
</reference>
<dbReference type="AlphaFoldDB" id="A0A3D2SF03"/>
<proteinExistence type="predicted"/>
<protein>
    <recommendedName>
        <fullName evidence="1">TIR domain-containing protein</fullName>
    </recommendedName>
</protein>
<sequence>MTEREQVEKLHQQYLSLRENTPEIKRNGEECKAYHKWYDNAYVYFKSFEKLHSDPDFQTFVNAEKDGNCFVLAHIYDSISPSYKVLLAKTARMNELVNDTSESKPNKVFISHASVDKSIIDAFVDNVLVLGLGLKKEDIAYTSNEVYGVAPGDDISRYIKDNIADATVVLLMISSAYKQSEVCLNEMGAAWALNKSFISVLLPETGYDKLGWLTNLQKAVKINQKDHVMSLCQKIVKLTKSVDINERLTDIVSYTDKFIGSLPNNTETPQTIETKHFEVGNIDDVVNRAINELGEFTIKELQDATMIKNYRFLVEKINAMVAHGDLIAFGSATHKKYKIKV</sequence>
<dbReference type="InterPro" id="IPR000157">
    <property type="entry name" value="TIR_dom"/>
</dbReference>
<dbReference type="Pfam" id="PF13676">
    <property type="entry name" value="TIR_2"/>
    <property type="match status" value="1"/>
</dbReference>
<evidence type="ECO:0000259" key="1">
    <source>
        <dbReference type="PROSITE" id="PS50104"/>
    </source>
</evidence>
<dbReference type="PROSITE" id="PS50104">
    <property type="entry name" value="TIR"/>
    <property type="match status" value="1"/>
</dbReference>
<gene>
    <name evidence="2" type="ORF">DHW31_04010</name>
</gene>
<dbReference type="InterPro" id="IPR035897">
    <property type="entry name" value="Toll_tir_struct_dom_sf"/>
</dbReference>
<dbReference type="Gene3D" id="3.40.50.10140">
    <property type="entry name" value="Toll/interleukin-1 receptor homology (TIR) domain"/>
    <property type="match status" value="1"/>
</dbReference>
<dbReference type="GO" id="GO:0007165">
    <property type="term" value="P:signal transduction"/>
    <property type="evidence" value="ECO:0007669"/>
    <property type="project" value="InterPro"/>
</dbReference>
<accession>A0A3D2SF03</accession>
<evidence type="ECO:0000313" key="2">
    <source>
        <dbReference type="EMBL" id="HCK23941.1"/>
    </source>
</evidence>
<dbReference type="EMBL" id="DPVG01000145">
    <property type="protein sequence ID" value="HCK23941.1"/>
    <property type="molecule type" value="Genomic_DNA"/>
</dbReference>
<dbReference type="Proteomes" id="UP000263098">
    <property type="component" value="Unassembled WGS sequence"/>
</dbReference>